<dbReference type="EMBL" id="VSSQ01000038">
    <property type="protein sequence ID" value="MPL67696.1"/>
    <property type="molecule type" value="Genomic_DNA"/>
</dbReference>
<dbReference type="HAMAP" id="MF_01939">
    <property type="entry name" value="PrpB"/>
    <property type="match status" value="1"/>
</dbReference>
<dbReference type="InterPro" id="IPR039556">
    <property type="entry name" value="ICL/PEPM"/>
</dbReference>
<evidence type="ECO:0000256" key="2">
    <source>
        <dbReference type="ARBA" id="ARBA00009282"/>
    </source>
</evidence>
<keyword evidence="4" id="KW-0460">Magnesium</keyword>
<dbReference type="GO" id="GO:0019629">
    <property type="term" value="P:propionate catabolic process, 2-methylcitrate cycle"/>
    <property type="evidence" value="ECO:0007669"/>
    <property type="project" value="InterPro"/>
</dbReference>
<gene>
    <name evidence="6" type="primary">prpB_2</name>
    <name evidence="6" type="ORF">SDC9_13394</name>
</gene>
<dbReference type="CDD" id="cd00377">
    <property type="entry name" value="ICL_PEPM"/>
    <property type="match status" value="1"/>
</dbReference>
<sequence>MTNSSDPGGGSAARGPGGRFRLALEEEKPLQIIGAINAYAAMMAERVGYRAVYLSGAGVANYSFGLPDLGMTSLEEVLSDLRRITSATALPLLVDIDTGWGGAFNVARTIKQMIAAGAAAVHIEDQVAQKRCGHRPNKAIVSTGEMADRVKAAADAKTDPDFVLMARTDALQSEGLSGVIDRACAYVEAGADAIFAEAMTNLEMYGKVCAAVKVPVLANLTEFGATPYFSTDQLRGQGVAMLLYPLSATRAMQRAALEVMRAIRQEGSQERVLGLMQTRAELYDFLGYAAYEKKLDSLFGRGGVR</sequence>
<dbReference type="InterPro" id="IPR040442">
    <property type="entry name" value="Pyrv_kinase-like_dom_sf"/>
</dbReference>
<dbReference type="Pfam" id="PF13714">
    <property type="entry name" value="PEP_mutase"/>
    <property type="match status" value="1"/>
</dbReference>
<comment type="cofactor">
    <cofactor evidence="1">
        <name>Mg(2+)</name>
        <dbReference type="ChEBI" id="CHEBI:18420"/>
    </cofactor>
</comment>
<comment type="similarity">
    <text evidence="2">Belongs to the isocitrate lyase/PEP mutase superfamily. Methylisocitrate lyase family.</text>
</comment>
<organism evidence="6">
    <name type="scientific">bioreactor metagenome</name>
    <dbReference type="NCBI Taxonomy" id="1076179"/>
    <lineage>
        <taxon>unclassified sequences</taxon>
        <taxon>metagenomes</taxon>
        <taxon>ecological metagenomes</taxon>
    </lineage>
</organism>
<dbReference type="Gene3D" id="3.20.20.60">
    <property type="entry name" value="Phosphoenolpyruvate-binding domains"/>
    <property type="match status" value="1"/>
</dbReference>
<dbReference type="PANTHER" id="PTHR42905:SF5">
    <property type="entry name" value="CARBOXYVINYL-CARBOXYPHOSPHONATE PHOSPHORYLMUTASE, CHLOROPLASTIC"/>
    <property type="match status" value="1"/>
</dbReference>
<dbReference type="GO" id="GO:0046872">
    <property type="term" value="F:metal ion binding"/>
    <property type="evidence" value="ECO:0007669"/>
    <property type="project" value="UniProtKB-KW"/>
</dbReference>
<evidence type="ECO:0000256" key="5">
    <source>
        <dbReference type="ARBA" id="ARBA00023239"/>
    </source>
</evidence>
<dbReference type="SUPFAM" id="SSF51621">
    <property type="entry name" value="Phosphoenolpyruvate/pyruvate domain"/>
    <property type="match status" value="1"/>
</dbReference>
<name>A0A644TL65_9ZZZZ</name>
<dbReference type="PROSITE" id="PS00161">
    <property type="entry name" value="ISOCITRATE_LYASE"/>
    <property type="match status" value="1"/>
</dbReference>
<dbReference type="FunFam" id="3.20.20.60:FF:000009">
    <property type="entry name" value="2-methylisocitrate lyase"/>
    <property type="match status" value="1"/>
</dbReference>
<accession>A0A644TL65</accession>
<dbReference type="AlphaFoldDB" id="A0A644TL65"/>
<comment type="caution">
    <text evidence="6">The sequence shown here is derived from an EMBL/GenBank/DDBJ whole genome shotgun (WGS) entry which is preliminary data.</text>
</comment>
<evidence type="ECO:0000313" key="6">
    <source>
        <dbReference type="EMBL" id="MPL67696.1"/>
    </source>
</evidence>
<keyword evidence="5 6" id="KW-0456">Lyase</keyword>
<protein>
    <submittedName>
        <fullName evidence="6">2-methylisocitrate lyase</fullName>
        <ecNumber evidence="6">4.1.3.30</ecNumber>
    </submittedName>
</protein>
<evidence type="ECO:0000256" key="3">
    <source>
        <dbReference type="ARBA" id="ARBA00022723"/>
    </source>
</evidence>
<evidence type="ECO:0000256" key="4">
    <source>
        <dbReference type="ARBA" id="ARBA00022842"/>
    </source>
</evidence>
<dbReference type="InterPro" id="IPR015813">
    <property type="entry name" value="Pyrv/PenolPyrv_kinase-like_dom"/>
</dbReference>
<evidence type="ECO:0000256" key="1">
    <source>
        <dbReference type="ARBA" id="ARBA00001946"/>
    </source>
</evidence>
<dbReference type="InterPro" id="IPR012695">
    <property type="entry name" value="PrpB"/>
</dbReference>
<keyword evidence="3" id="KW-0479">Metal-binding</keyword>
<dbReference type="PANTHER" id="PTHR42905">
    <property type="entry name" value="PHOSPHOENOLPYRUVATE CARBOXYLASE"/>
    <property type="match status" value="1"/>
</dbReference>
<dbReference type="InterPro" id="IPR018523">
    <property type="entry name" value="Isocitrate_lyase_ph_CS"/>
</dbReference>
<proteinExistence type="inferred from homology"/>
<dbReference type="GO" id="GO:0046421">
    <property type="term" value="F:methylisocitrate lyase activity"/>
    <property type="evidence" value="ECO:0007669"/>
    <property type="project" value="UniProtKB-EC"/>
</dbReference>
<dbReference type="NCBIfam" id="NF008455">
    <property type="entry name" value="PRK11320.1"/>
    <property type="match status" value="1"/>
</dbReference>
<dbReference type="EC" id="4.1.3.30" evidence="6"/>
<reference evidence="6" key="1">
    <citation type="submission" date="2019-08" db="EMBL/GenBank/DDBJ databases">
        <authorList>
            <person name="Kucharzyk K."/>
            <person name="Murdoch R.W."/>
            <person name="Higgins S."/>
            <person name="Loffler F."/>
        </authorList>
    </citation>
    <scope>NUCLEOTIDE SEQUENCE</scope>
</reference>
<dbReference type="NCBIfam" id="TIGR02317">
    <property type="entry name" value="prpB"/>
    <property type="match status" value="1"/>
</dbReference>